<organism evidence="2 3">
    <name type="scientific">Cryobacterium cryoconiti</name>
    <dbReference type="NCBI Taxonomy" id="1259239"/>
    <lineage>
        <taxon>Bacteria</taxon>
        <taxon>Bacillati</taxon>
        <taxon>Actinomycetota</taxon>
        <taxon>Actinomycetes</taxon>
        <taxon>Micrococcales</taxon>
        <taxon>Microbacteriaceae</taxon>
        <taxon>Cryobacterium</taxon>
    </lineage>
</organism>
<evidence type="ECO:0000256" key="1">
    <source>
        <dbReference type="SAM" id="Phobius"/>
    </source>
</evidence>
<keyword evidence="3" id="KW-1185">Reference proteome</keyword>
<keyword evidence="1" id="KW-0472">Membrane</keyword>
<gene>
    <name evidence="2" type="ORF">E3T49_02760</name>
</gene>
<dbReference type="RefSeq" id="WP_134423263.1">
    <property type="nucleotide sequence ID" value="NZ_SOHA01000005.1"/>
</dbReference>
<comment type="caution">
    <text evidence="2">The sequence shown here is derived from an EMBL/GenBank/DDBJ whole genome shotgun (WGS) entry which is preliminary data.</text>
</comment>
<keyword evidence="1" id="KW-1133">Transmembrane helix</keyword>
<sequence>MTVVSGTSSAYDRGAIVIGAAAIILAGFVFGASLPIEFRFVNMGPVGASILVAGGILSIVSGIIRSRLLRLIAGALLTGAALLQLVGLALSVRPLGGDASAMAVAGGLGIGLLALSFSPPSPAQPHNPTKGRP</sequence>
<protein>
    <submittedName>
        <fullName evidence="2">Uncharacterized protein</fullName>
    </submittedName>
</protein>
<accession>A0A4Y8K038</accession>
<reference evidence="2 3" key="1">
    <citation type="submission" date="2019-03" db="EMBL/GenBank/DDBJ databases">
        <title>Genomics of glacier-inhabiting Cryobacterium strains.</title>
        <authorList>
            <person name="Liu Q."/>
            <person name="Xin Y.-H."/>
        </authorList>
    </citation>
    <scope>NUCLEOTIDE SEQUENCE [LARGE SCALE GENOMIC DNA]</scope>
    <source>
        <strain evidence="2 3">TMT1-51</strain>
    </source>
</reference>
<keyword evidence="1" id="KW-0812">Transmembrane</keyword>
<feature type="transmembrane region" description="Helical" evidence="1">
    <location>
        <begin position="15"/>
        <end position="34"/>
    </location>
</feature>
<evidence type="ECO:0000313" key="2">
    <source>
        <dbReference type="EMBL" id="TFD33224.1"/>
    </source>
</evidence>
<dbReference type="Proteomes" id="UP000297472">
    <property type="component" value="Unassembled WGS sequence"/>
</dbReference>
<proteinExistence type="predicted"/>
<feature type="transmembrane region" description="Helical" evidence="1">
    <location>
        <begin position="99"/>
        <end position="117"/>
    </location>
</feature>
<feature type="transmembrane region" description="Helical" evidence="1">
    <location>
        <begin position="46"/>
        <end position="64"/>
    </location>
</feature>
<evidence type="ECO:0000313" key="3">
    <source>
        <dbReference type="Proteomes" id="UP000297472"/>
    </source>
</evidence>
<dbReference type="EMBL" id="SOHA01000005">
    <property type="protein sequence ID" value="TFD33224.1"/>
    <property type="molecule type" value="Genomic_DNA"/>
</dbReference>
<dbReference type="AlphaFoldDB" id="A0A4Y8K038"/>
<feature type="transmembrane region" description="Helical" evidence="1">
    <location>
        <begin position="71"/>
        <end position="93"/>
    </location>
</feature>
<name>A0A4Y8K038_9MICO</name>